<keyword evidence="6" id="KW-0675">Receptor</keyword>
<dbReference type="AlphaFoldDB" id="A0A8J2RVN0"/>
<evidence type="ECO:0000256" key="3">
    <source>
        <dbReference type="ARBA" id="ARBA00022692"/>
    </source>
</evidence>
<evidence type="ECO:0000256" key="7">
    <source>
        <dbReference type="ARBA" id="ARBA00023180"/>
    </source>
</evidence>
<evidence type="ECO:0000256" key="5">
    <source>
        <dbReference type="ARBA" id="ARBA00023136"/>
    </source>
</evidence>
<protein>
    <recommendedName>
        <fullName evidence="11">Ionotropic glutamate receptor C-terminal domain-containing protein</fullName>
    </recommendedName>
</protein>
<sequence>MGIETLVLLVIGICCIFQPTLSVGPSPLPMVLMKSAPFNQNHLVFPVSMKINRNATDHMISLEGISPLILEWLSLRYKFNYSLFLPPRQLQNLDYVGPNNPGIISYAVRGECDVIIAVIAPSPSRLSRLDFLHPWLYTLSAFLIPIPELLQNNVDAVVKPFQFWQVFFSDSLYRNWTGGYISNKITAIRLVIGSWCLLTLVLLNVYNGMLFSFVTTTPRASPLVNSVEDVATNPNVFLILNKGLGAESTISGADKGLYKTLGDKMRSYPNSRCNSTKQCVKLVKSLPARHAYYDIEVSLKAAVQEDYRETNECKMTIAARFSGSGYGWGLPKNHRFREQFNQGTLRLYEIGLISLWKNWFEPSTKPCLNDQDASV</sequence>
<gene>
    <name evidence="9" type="ORF">DGAL_LOCUS11421</name>
</gene>
<dbReference type="EMBL" id="CAKKLH010000281">
    <property type="protein sequence ID" value="CAH0108055.1"/>
    <property type="molecule type" value="Genomic_DNA"/>
</dbReference>
<evidence type="ECO:0000256" key="2">
    <source>
        <dbReference type="ARBA" id="ARBA00022475"/>
    </source>
</evidence>
<evidence type="ECO:0000313" key="10">
    <source>
        <dbReference type="Proteomes" id="UP000789390"/>
    </source>
</evidence>
<keyword evidence="4" id="KW-1133">Transmembrane helix</keyword>
<keyword evidence="10" id="KW-1185">Reference proteome</keyword>
<comment type="subcellular location">
    <subcellularLocation>
        <location evidence="1">Cell membrane</location>
        <topology evidence="1">Multi-pass membrane protein</topology>
    </subcellularLocation>
</comment>
<dbReference type="PANTHER" id="PTHR42643:SF24">
    <property type="entry name" value="IONOTROPIC RECEPTOR 60A"/>
    <property type="match status" value="1"/>
</dbReference>
<comment type="caution">
    <text evidence="9">The sequence shown here is derived from an EMBL/GenBank/DDBJ whole genome shotgun (WGS) entry which is preliminary data.</text>
</comment>
<evidence type="ECO:0008006" key="11">
    <source>
        <dbReference type="Google" id="ProtNLM"/>
    </source>
</evidence>
<dbReference type="GO" id="GO:0005886">
    <property type="term" value="C:plasma membrane"/>
    <property type="evidence" value="ECO:0007669"/>
    <property type="project" value="UniProtKB-SubCell"/>
</dbReference>
<keyword evidence="2" id="KW-1003">Cell membrane</keyword>
<dbReference type="OrthoDB" id="6354427at2759"/>
<evidence type="ECO:0000313" key="9">
    <source>
        <dbReference type="EMBL" id="CAH0108055.1"/>
    </source>
</evidence>
<proteinExistence type="predicted"/>
<feature type="signal peptide" evidence="8">
    <location>
        <begin position="1"/>
        <end position="22"/>
    </location>
</feature>
<dbReference type="SUPFAM" id="SSF53850">
    <property type="entry name" value="Periplasmic binding protein-like II"/>
    <property type="match status" value="1"/>
</dbReference>
<accession>A0A8J2RVN0</accession>
<keyword evidence="7" id="KW-0325">Glycoprotein</keyword>
<dbReference type="InterPro" id="IPR052192">
    <property type="entry name" value="Insect_Ionotropic_Sensory_Rcpt"/>
</dbReference>
<dbReference type="Proteomes" id="UP000789390">
    <property type="component" value="Unassembled WGS sequence"/>
</dbReference>
<organism evidence="9 10">
    <name type="scientific">Daphnia galeata</name>
    <dbReference type="NCBI Taxonomy" id="27404"/>
    <lineage>
        <taxon>Eukaryota</taxon>
        <taxon>Metazoa</taxon>
        <taxon>Ecdysozoa</taxon>
        <taxon>Arthropoda</taxon>
        <taxon>Crustacea</taxon>
        <taxon>Branchiopoda</taxon>
        <taxon>Diplostraca</taxon>
        <taxon>Cladocera</taxon>
        <taxon>Anomopoda</taxon>
        <taxon>Daphniidae</taxon>
        <taxon>Daphnia</taxon>
    </lineage>
</organism>
<name>A0A8J2RVN0_9CRUS</name>
<dbReference type="PANTHER" id="PTHR42643">
    <property type="entry name" value="IONOTROPIC RECEPTOR 20A-RELATED"/>
    <property type="match status" value="1"/>
</dbReference>
<reference evidence="9" key="1">
    <citation type="submission" date="2021-11" db="EMBL/GenBank/DDBJ databases">
        <authorList>
            <person name="Schell T."/>
        </authorList>
    </citation>
    <scope>NUCLEOTIDE SEQUENCE</scope>
    <source>
        <strain evidence="9">M5</strain>
    </source>
</reference>
<keyword evidence="5" id="KW-0472">Membrane</keyword>
<keyword evidence="3" id="KW-0812">Transmembrane</keyword>
<evidence type="ECO:0000256" key="8">
    <source>
        <dbReference type="SAM" id="SignalP"/>
    </source>
</evidence>
<evidence type="ECO:0000256" key="1">
    <source>
        <dbReference type="ARBA" id="ARBA00004651"/>
    </source>
</evidence>
<dbReference type="Gene3D" id="3.40.190.10">
    <property type="entry name" value="Periplasmic binding protein-like II"/>
    <property type="match status" value="3"/>
</dbReference>
<evidence type="ECO:0000256" key="6">
    <source>
        <dbReference type="ARBA" id="ARBA00023170"/>
    </source>
</evidence>
<evidence type="ECO:0000256" key="4">
    <source>
        <dbReference type="ARBA" id="ARBA00022989"/>
    </source>
</evidence>
<keyword evidence="8" id="KW-0732">Signal</keyword>
<feature type="chain" id="PRO_5035279818" description="Ionotropic glutamate receptor C-terminal domain-containing protein" evidence="8">
    <location>
        <begin position="23"/>
        <end position="375"/>
    </location>
</feature>